<evidence type="ECO:0000256" key="6">
    <source>
        <dbReference type="ARBA" id="ARBA00022989"/>
    </source>
</evidence>
<gene>
    <name evidence="13" type="ORF">HANVADRAFT_25566</name>
</gene>
<evidence type="ECO:0000256" key="7">
    <source>
        <dbReference type="ARBA" id="ARBA00023010"/>
    </source>
</evidence>
<keyword evidence="3 9" id="KW-0813">Transport</keyword>
<dbReference type="AlphaFoldDB" id="A0A1B7TC39"/>
<dbReference type="PROSITE" id="PS00756">
    <property type="entry name" value="SECY_2"/>
    <property type="match status" value="1"/>
</dbReference>
<keyword evidence="4 9" id="KW-0812">Transmembrane</keyword>
<dbReference type="GO" id="GO:0015031">
    <property type="term" value="P:protein transport"/>
    <property type="evidence" value="ECO:0007669"/>
    <property type="project" value="UniProtKB-KW"/>
</dbReference>
<evidence type="ECO:0000256" key="11">
    <source>
        <dbReference type="SAM" id="Phobius"/>
    </source>
</evidence>
<evidence type="ECO:0000256" key="3">
    <source>
        <dbReference type="ARBA" id="ARBA00022448"/>
    </source>
</evidence>
<feature type="transmembrane region" description="Helical" evidence="11">
    <location>
        <begin position="293"/>
        <end position="312"/>
    </location>
</feature>
<dbReference type="PANTHER" id="PTHR10906">
    <property type="entry name" value="SECY/SEC61-ALPHA FAMILY MEMBER"/>
    <property type="match status" value="1"/>
</dbReference>
<sequence length="486" mass="53103">MSSNPILQAFQPFQQYLPEVIQPTRPVPFKQKVIWTVLSLMIFLIMSEIPLYGIMSNEQADPLYWLRAMTASNRGTLMELGISPIVTSSMIFQFLTGAQILTINRENKKDVELFEVASKVVSILLTIGQALVVVISGSYGKPSDLGIAICLLQVLQLVFATLTVFLLDELMNKGYGLGSGISLFTTTNIIEQIFWKIFAPTTVNSGRGTEFEGAIIAFFHLMIVKSDKKRALVEAFYRENLPNLFQVIATVLVFVAVLYLQGFRYEIPVKSNKQRGSMGAYPIKLFYSSSTPLMLQSALTSNVFLISQLLYAKFPTNFVIRLLGVWGVPTINGKVVGGNQKVAIGGLSYYLQPPLNSTDALIHPVKTLLYIAFVLGTCAVFSVTWSEISGTSAKDITKQFKQQGMVITGQRETSVGKTLKKIIPTAAVLGGISIGALSVGSDLLGTLGSGSNILMASTTVYGFYEKAVKEGGLSKKKIVNGFNDLM</sequence>
<dbReference type="InterPro" id="IPR002208">
    <property type="entry name" value="SecY/SEC61-alpha"/>
</dbReference>
<reference evidence="14" key="1">
    <citation type="journal article" date="2016" name="Proc. Natl. Acad. Sci. U.S.A.">
        <title>Comparative genomics of biotechnologically important yeasts.</title>
        <authorList>
            <person name="Riley R."/>
            <person name="Haridas S."/>
            <person name="Wolfe K.H."/>
            <person name="Lopes M.R."/>
            <person name="Hittinger C.T."/>
            <person name="Goeker M."/>
            <person name="Salamov A.A."/>
            <person name="Wisecaver J.H."/>
            <person name="Long T.M."/>
            <person name="Calvey C.H."/>
            <person name="Aerts A.L."/>
            <person name="Barry K.W."/>
            <person name="Choi C."/>
            <person name="Clum A."/>
            <person name="Coughlan A.Y."/>
            <person name="Deshpande S."/>
            <person name="Douglass A.P."/>
            <person name="Hanson S.J."/>
            <person name="Klenk H.-P."/>
            <person name="LaButti K.M."/>
            <person name="Lapidus A."/>
            <person name="Lindquist E.A."/>
            <person name="Lipzen A.M."/>
            <person name="Meier-Kolthoff J.P."/>
            <person name="Ohm R.A."/>
            <person name="Otillar R.P."/>
            <person name="Pangilinan J.L."/>
            <person name="Peng Y."/>
            <person name="Rokas A."/>
            <person name="Rosa C.A."/>
            <person name="Scheuner C."/>
            <person name="Sibirny A.A."/>
            <person name="Slot J.C."/>
            <person name="Stielow J.B."/>
            <person name="Sun H."/>
            <person name="Kurtzman C.P."/>
            <person name="Blackwell M."/>
            <person name="Grigoriev I.V."/>
            <person name="Jeffries T.W."/>
        </authorList>
    </citation>
    <scope>NUCLEOTIDE SEQUENCE [LARGE SCALE GENOMIC DNA]</scope>
    <source>
        <strain evidence="14">NRRL Y-1626</strain>
    </source>
</reference>
<dbReference type="InterPro" id="IPR023201">
    <property type="entry name" value="SecY_dom_sf"/>
</dbReference>
<name>A0A1B7TC39_9ASCO</name>
<accession>A0A1B7TC39</accession>
<keyword evidence="7 9" id="KW-0811">Translocation</keyword>
<evidence type="ECO:0000256" key="1">
    <source>
        <dbReference type="ARBA" id="ARBA00004127"/>
    </source>
</evidence>
<dbReference type="EMBL" id="LXPE01000021">
    <property type="protein sequence ID" value="OBA26245.1"/>
    <property type="molecule type" value="Genomic_DNA"/>
</dbReference>
<evidence type="ECO:0000256" key="8">
    <source>
        <dbReference type="ARBA" id="ARBA00023136"/>
    </source>
</evidence>
<evidence type="ECO:0000259" key="12">
    <source>
        <dbReference type="Pfam" id="PF10559"/>
    </source>
</evidence>
<keyword evidence="5 9" id="KW-0653">Protein transport</keyword>
<feature type="domain" description="Translocon Sec61/SecY plug" evidence="12">
    <location>
        <begin position="42"/>
        <end position="75"/>
    </location>
</feature>
<dbReference type="GO" id="GO:0016020">
    <property type="term" value="C:membrane"/>
    <property type="evidence" value="ECO:0007669"/>
    <property type="project" value="UniProtKB-SubCell"/>
</dbReference>
<dbReference type="InterPro" id="IPR019561">
    <property type="entry name" value="Translocon_Sec61/SecY_plug_dom"/>
</dbReference>
<keyword evidence="8 11" id="KW-0472">Membrane</keyword>
<evidence type="ECO:0000313" key="14">
    <source>
        <dbReference type="Proteomes" id="UP000092321"/>
    </source>
</evidence>
<dbReference type="Gene3D" id="1.10.3370.10">
    <property type="entry name" value="SecY subunit domain"/>
    <property type="match status" value="1"/>
</dbReference>
<comment type="caution">
    <text evidence="13">The sequence shown here is derived from an EMBL/GenBank/DDBJ whole genome shotgun (WGS) entry which is preliminary data.</text>
</comment>
<feature type="transmembrane region" description="Helical" evidence="11">
    <location>
        <begin position="174"/>
        <end position="195"/>
    </location>
</feature>
<evidence type="ECO:0000256" key="5">
    <source>
        <dbReference type="ARBA" id="ARBA00022927"/>
    </source>
</evidence>
<evidence type="ECO:0000313" key="13">
    <source>
        <dbReference type="EMBL" id="OBA26245.1"/>
    </source>
</evidence>
<dbReference type="PROSITE" id="PS00755">
    <property type="entry name" value="SECY_1"/>
    <property type="match status" value="1"/>
</dbReference>
<feature type="transmembrane region" description="Helical" evidence="11">
    <location>
        <begin position="145"/>
        <end position="167"/>
    </location>
</feature>
<feature type="transmembrane region" description="Helical" evidence="11">
    <location>
        <begin position="33"/>
        <end position="55"/>
    </location>
</feature>
<dbReference type="Pfam" id="PF00344">
    <property type="entry name" value="SecY"/>
    <property type="match status" value="1"/>
</dbReference>
<feature type="transmembrane region" description="Helical" evidence="11">
    <location>
        <begin position="75"/>
        <end position="95"/>
    </location>
</feature>
<dbReference type="Pfam" id="PF10559">
    <property type="entry name" value="Plug_translocon"/>
    <property type="match status" value="1"/>
</dbReference>
<dbReference type="FunFam" id="1.10.3370.10:FF:000009">
    <property type="entry name" value="Pretranslocation protein, alpha subunit, putative"/>
    <property type="match status" value="1"/>
</dbReference>
<dbReference type="InterPro" id="IPR030659">
    <property type="entry name" value="SecY_CS"/>
</dbReference>
<evidence type="ECO:0000256" key="2">
    <source>
        <dbReference type="ARBA" id="ARBA00005751"/>
    </source>
</evidence>
<dbReference type="GO" id="GO:0012505">
    <property type="term" value="C:endomembrane system"/>
    <property type="evidence" value="ECO:0007669"/>
    <property type="project" value="UniProtKB-SubCell"/>
</dbReference>
<feature type="transmembrane region" description="Helical" evidence="11">
    <location>
        <begin position="244"/>
        <end position="263"/>
    </location>
</feature>
<comment type="similarity">
    <text evidence="2 10">Belongs to the SecY/SEC61-alpha family.</text>
</comment>
<dbReference type="Proteomes" id="UP000092321">
    <property type="component" value="Unassembled WGS sequence"/>
</dbReference>
<comment type="subcellular location">
    <subcellularLocation>
        <location evidence="1">Endomembrane system</location>
        <topology evidence="1">Multi-pass membrane protein</topology>
    </subcellularLocation>
    <subcellularLocation>
        <location evidence="9">Membrane</location>
        <topology evidence="9">Multi-pass membrane protein</topology>
    </subcellularLocation>
</comment>
<evidence type="ECO:0000256" key="10">
    <source>
        <dbReference type="RuleBase" id="RU004349"/>
    </source>
</evidence>
<feature type="transmembrane region" description="Helical" evidence="11">
    <location>
        <begin position="367"/>
        <end position="385"/>
    </location>
</feature>
<dbReference type="SUPFAM" id="SSF103491">
    <property type="entry name" value="Preprotein translocase SecY subunit"/>
    <property type="match status" value="1"/>
</dbReference>
<protein>
    <submittedName>
        <fullName evidence="13">SecY protein</fullName>
    </submittedName>
</protein>
<keyword evidence="14" id="KW-1185">Reference proteome</keyword>
<keyword evidence="6 11" id="KW-1133">Transmembrane helix</keyword>
<proteinExistence type="inferred from homology"/>
<evidence type="ECO:0000256" key="4">
    <source>
        <dbReference type="ARBA" id="ARBA00022692"/>
    </source>
</evidence>
<evidence type="ECO:0000256" key="9">
    <source>
        <dbReference type="RuleBase" id="RU003484"/>
    </source>
</evidence>
<dbReference type="PIRSF" id="PIRSF004557">
    <property type="entry name" value="SecY"/>
    <property type="match status" value="1"/>
</dbReference>
<feature type="transmembrane region" description="Helical" evidence="11">
    <location>
        <begin position="116"/>
        <end position="139"/>
    </location>
</feature>
<dbReference type="OrthoDB" id="420669at2759"/>
<dbReference type="NCBIfam" id="TIGR00967">
    <property type="entry name" value="3a0501s007"/>
    <property type="match status" value="1"/>
</dbReference>
<organism evidence="13 14">
    <name type="scientific">Hanseniaspora valbyensis NRRL Y-1626</name>
    <dbReference type="NCBI Taxonomy" id="766949"/>
    <lineage>
        <taxon>Eukaryota</taxon>
        <taxon>Fungi</taxon>
        <taxon>Dikarya</taxon>
        <taxon>Ascomycota</taxon>
        <taxon>Saccharomycotina</taxon>
        <taxon>Saccharomycetes</taxon>
        <taxon>Saccharomycodales</taxon>
        <taxon>Saccharomycodaceae</taxon>
        <taxon>Hanseniaspora</taxon>
    </lineage>
</organism>